<evidence type="ECO:0000256" key="5">
    <source>
        <dbReference type="ARBA" id="ARBA00022989"/>
    </source>
</evidence>
<protein>
    <recommendedName>
        <fullName evidence="7">Phosphatidylglycerol--prolipoprotein diacylglyceryl transferase</fullName>
        <ecNumber evidence="7">2.5.1.145</ecNumber>
    </recommendedName>
</protein>
<feature type="transmembrane region" description="Helical" evidence="7">
    <location>
        <begin position="60"/>
        <end position="80"/>
    </location>
</feature>
<dbReference type="InterPro" id="IPR001640">
    <property type="entry name" value="Lgt"/>
</dbReference>
<dbReference type="RefSeq" id="WP_305893114.1">
    <property type="nucleotide sequence ID" value="NZ_JAUZVZ010000007.1"/>
</dbReference>
<dbReference type="HAMAP" id="MF_01147">
    <property type="entry name" value="Lgt"/>
    <property type="match status" value="1"/>
</dbReference>
<keyword evidence="9" id="KW-1185">Reference proteome</keyword>
<feature type="transmembrane region" description="Helical" evidence="7">
    <location>
        <begin position="100"/>
        <end position="117"/>
    </location>
</feature>
<keyword evidence="5 7" id="KW-1133">Transmembrane helix</keyword>
<name>A0ABT9GXR0_9GAMM</name>
<evidence type="ECO:0000256" key="2">
    <source>
        <dbReference type="ARBA" id="ARBA00022475"/>
    </source>
</evidence>
<dbReference type="Proteomes" id="UP001231616">
    <property type="component" value="Unassembled WGS sequence"/>
</dbReference>
<comment type="function">
    <text evidence="7">Catalyzes the transfer of the diacylglyceryl group from phosphatidylglycerol to the sulfhydryl group of the N-terminal cysteine of a prolipoprotein, the first step in the formation of mature lipoproteins.</text>
</comment>
<dbReference type="PROSITE" id="PS01311">
    <property type="entry name" value="LGT"/>
    <property type="match status" value="1"/>
</dbReference>
<evidence type="ECO:0000256" key="7">
    <source>
        <dbReference type="HAMAP-Rule" id="MF_01147"/>
    </source>
</evidence>
<comment type="similarity">
    <text evidence="1 7">Belongs to the Lgt family.</text>
</comment>
<sequence>MSKGYLDFPAIDPVAISIGPIAVHWYGLMYLLAFAIAWWLANREAARPNSGWTKQQVSDLLFYGFLGVILGGRIGYVLFYQFDTFVSDPLYLVKIWTGGMSFHGGLLGVLVTMAWFARRYNKDYLSLGDFAAPLIPLGLAAGRVGNFINAELWGRVTDVPWAVMFPNAGLYPRHPSQLYHVALEGILLFIIILFVRRFNPPKGTLGGVFLLGYGMARFTVEFFREPDAHLGVLSLGMTMGQWLCLPMIAGGIGVIIYSFRTAQTKVKHSSKNSNKHSKGSA</sequence>
<keyword evidence="4 7" id="KW-0812">Transmembrane</keyword>
<accession>A0ABT9GXR0</accession>
<keyword evidence="6 7" id="KW-0472">Membrane</keyword>
<dbReference type="PANTHER" id="PTHR30589">
    <property type="entry name" value="PROLIPOPROTEIN DIACYLGLYCERYL TRANSFERASE"/>
    <property type="match status" value="1"/>
</dbReference>
<evidence type="ECO:0000256" key="1">
    <source>
        <dbReference type="ARBA" id="ARBA00007150"/>
    </source>
</evidence>
<comment type="subcellular location">
    <subcellularLocation>
        <location evidence="7">Cell membrane</location>
        <topology evidence="7">Multi-pass membrane protein</topology>
    </subcellularLocation>
</comment>
<dbReference type="Pfam" id="PF01790">
    <property type="entry name" value="LGT"/>
    <property type="match status" value="1"/>
</dbReference>
<evidence type="ECO:0000256" key="3">
    <source>
        <dbReference type="ARBA" id="ARBA00022679"/>
    </source>
</evidence>
<evidence type="ECO:0000313" key="9">
    <source>
        <dbReference type="Proteomes" id="UP001231616"/>
    </source>
</evidence>
<dbReference type="PANTHER" id="PTHR30589:SF0">
    <property type="entry name" value="PHOSPHATIDYLGLYCEROL--PROLIPOPROTEIN DIACYLGLYCERYL TRANSFERASE"/>
    <property type="match status" value="1"/>
</dbReference>
<feature type="transmembrane region" description="Helical" evidence="7">
    <location>
        <begin position="23"/>
        <end position="40"/>
    </location>
</feature>
<keyword evidence="2 7" id="KW-1003">Cell membrane</keyword>
<feature type="transmembrane region" description="Helical" evidence="7">
    <location>
        <begin position="240"/>
        <end position="259"/>
    </location>
</feature>
<comment type="caution">
    <text evidence="8">The sequence shown here is derived from an EMBL/GenBank/DDBJ whole genome shotgun (WGS) entry which is preliminary data.</text>
</comment>
<gene>
    <name evidence="7 8" type="primary">lgt</name>
    <name evidence="8" type="ORF">Q3O60_06600</name>
</gene>
<evidence type="ECO:0000313" key="8">
    <source>
        <dbReference type="EMBL" id="MDP4535850.1"/>
    </source>
</evidence>
<dbReference type="GO" id="GO:0008961">
    <property type="term" value="F:phosphatidylglycerol-prolipoprotein diacylglyceryl transferase activity"/>
    <property type="evidence" value="ECO:0007669"/>
    <property type="project" value="UniProtKB-EC"/>
</dbReference>
<feature type="binding site" evidence="7">
    <location>
        <position position="143"/>
    </location>
    <ligand>
        <name>a 1,2-diacyl-sn-glycero-3-phospho-(1'-sn-glycerol)</name>
        <dbReference type="ChEBI" id="CHEBI:64716"/>
    </ligand>
</feature>
<feature type="transmembrane region" description="Helical" evidence="7">
    <location>
        <begin position="178"/>
        <end position="196"/>
    </location>
</feature>
<comment type="catalytic activity">
    <reaction evidence="7">
        <text>L-cysteinyl-[prolipoprotein] + a 1,2-diacyl-sn-glycero-3-phospho-(1'-sn-glycerol) = an S-1,2-diacyl-sn-glyceryl-L-cysteinyl-[prolipoprotein] + sn-glycerol 1-phosphate + H(+)</text>
        <dbReference type="Rhea" id="RHEA:56712"/>
        <dbReference type="Rhea" id="RHEA-COMP:14679"/>
        <dbReference type="Rhea" id="RHEA-COMP:14680"/>
        <dbReference type="ChEBI" id="CHEBI:15378"/>
        <dbReference type="ChEBI" id="CHEBI:29950"/>
        <dbReference type="ChEBI" id="CHEBI:57685"/>
        <dbReference type="ChEBI" id="CHEBI:64716"/>
        <dbReference type="ChEBI" id="CHEBI:140658"/>
        <dbReference type="EC" id="2.5.1.145"/>
    </reaction>
</comment>
<dbReference type="EMBL" id="JAUZVZ010000007">
    <property type="protein sequence ID" value="MDP4535850.1"/>
    <property type="molecule type" value="Genomic_DNA"/>
</dbReference>
<organism evidence="8 9">
    <name type="scientific">Alkalimonas collagenimarina</name>
    <dbReference type="NCBI Taxonomy" id="400390"/>
    <lineage>
        <taxon>Bacteria</taxon>
        <taxon>Pseudomonadati</taxon>
        <taxon>Pseudomonadota</taxon>
        <taxon>Gammaproteobacteria</taxon>
        <taxon>Alkalimonas</taxon>
    </lineage>
</organism>
<comment type="pathway">
    <text evidence="7">Protein modification; lipoprotein biosynthesis (diacylglyceryl transfer).</text>
</comment>
<evidence type="ECO:0000256" key="4">
    <source>
        <dbReference type="ARBA" id="ARBA00022692"/>
    </source>
</evidence>
<dbReference type="EC" id="2.5.1.145" evidence="7"/>
<proteinExistence type="inferred from homology"/>
<feature type="transmembrane region" description="Helical" evidence="7">
    <location>
        <begin position="124"/>
        <end position="144"/>
    </location>
</feature>
<reference evidence="8 9" key="1">
    <citation type="submission" date="2023-08" db="EMBL/GenBank/DDBJ databases">
        <authorList>
            <person name="Joshi A."/>
            <person name="Thite S."/>
        </authorList>
    </citation>
    <scope>NUCLEOTIDE SEQUENCE [LARGE SCALE GENOMIC DNA]</scope>
    <source>
        <strain evidence="8 9">AC40</strain>
    </source>
</reference>
<evidence type="ECO:0000256" key="6">
    <source>
        <dbReference type="ARBA" id="ARBA00023136"/>
    </source>
</evidence>
<feature type="transmembrane region" description="Helical" evidence="7">
    <location>
        <begin position="203"/>
        <end position="220"/>
    </location>
</feature>
<dbReference type="NCBIfam" id="TIGR00544">
    <property type="entry name" value="lgt"/>
    <property type="match status" value="1"/>
</dbReference>
<keyword evidence="3 7" id="KW-0808">Transferase</keyword>